<proteinExistence type="predicted"/>
<name>A0A4U5QAE5_POPAL</name>
<dbReference type="SUPFAM" id="SSF51735">
    <property type="entry name" value="NAD(P)-binding Rossmann-fold domains"/>
    <property type="match status" value="1"/>
</dbReference>
<dbReference type="InterPro" id="IPR050608">
    <property type="entry name" value="NmrA-type/Isoflavone_red_sf"/>
</dbReference>
<dbReference type="AlphaFoldDB" id="A0A4U5QAE5"/>
<dbReference type="InterPro" id="IPR008030">
    <property type="entry name" value="NmrA-like"/>
</dbReference>
<sequence length="172" mass="19420">MKVSGNIKRFIPSDFGIEEDRVSPLPPFQAFLDRKRKVRRAIEAAGIPYTFVAANCCAVLNYEEDVAMYTIKVADDARTLNRVVTYQPPKNIVSQLELISLWEKKTGLPPPQNIPVSILHSVFIKGDMTGYELGDDDLEASQLYPDYEYTTFDKLLDIFLIDPPEPAMGAFE</sequence>
<evidence type="ECO:0000313" key="2">
    <source>
        <dbReference type="EMBL" id="TKS06972.1"/>
    </source>
</evidence>
<dbReference type="Gene3D" id="3.40.50.720">
    <property type="entry name" value="NAD(P)-binding Rossmann-like Domain"/>
    <property type="match status" value="2"/>
</dbReference>
<dbReference type="Pfam" id="PF05368">
    <property type="entry name" value="NmrA"/>
    <property type="match status" value="1"/>
</dbReference>
<dbReference type="PANTHER" id="PTHR43349:SF9">
    <property type="entry name" value="PHENYLCOUMARAN BENZYLIC ETHER REDUCTASE-LIKE PROTEIN"/>
    <property type="match status" value="1"/>
</dbReference>
<accession>A0A4U5QAE5</accession>
<reference evidence="2" key="1">
    <citation type="submission" date="2018-10" db="EMBL/GenBank/DDBJ databases">
        <title>Population genomic analysis revealed the cold adaptation of white poplar.</title>
        <authorList>
            <person name="Liu Y.-J."/>
        </authorList>
    </citation>
    <scope>NUCLEOTIDE SEQUENCE [LARGE SCALE GENOMIC DNA]</scope>
    <source>
        <strain evidence="2">PAL-ZL1</strain>
    </source>
</reference>
<gene>
    <name evidence="2" type="ORF">D5086_0000116810</name>
</gene>
<protein>
    <recommendedName>
        <fullName evidence="1">NmrA-like domain-containing protein</fullName>
    </recommendedName>
</protein>
<dbReference type="EMBL" id="RCHU01000333">
    <property type="protein sequence ID" value="TKS06972.1"/>
    <property type="molecule type" value="Genomic_DNA"/>
</dbReference>
<dbReference type="Gene3D" id="3.90.25.10">
    <property type="entry name" value="UDP-galactose 4-epimerase, domain 1"/>
    <property type="match status" value="2"/>
</dbReference>
<organism evidence="2">
    <name type="scientific">Populus alba</name>
    <name type="common">White poplar</name>
    <dbReference type="NCBI Taxonomy" id="43335"/>
    <lineage>
        <taxon>Eukaryota</taxon>
        <taxon>Viridiplantae</taxon>
        <taxon>Streptophyta</taxon>
        <taxon>Embryophyta</taxon>
        <taxon>Tracheophyta</taxon>
        <taxon>Spermatophyta</taxon>
        <taxon>Magnoliopsida</taxon>
        <taxon>eudicotyledons</taxon>
        <taxon>Gunneridae</taxon>
        <taxon>Pentapetalae</taxon>
        <taxon>rosids</taxon>
        <taxon>fabids</taxon>
        <taxon>Malpighiales</taxon>
        <taxon>Salicaceae</taxon>
        <taxon>Saliceae</taxon>
        <taxon>Populus</taxon>
    </lineage>
</organism>
<dbReference type="GO" id="GO:0003824">
    <property type="term" value="F:catalytic activity"/>
    <property type="evidence" value="ECO:0007669"/>
    <property type="project" value="UniProtKB-ARBA"/>
</dbReference>
<dbReference type="PANTHER" id="PTHR43349">
    <property type="entry name" value="PINORESINOL REDUCTASE-RELATED"/>
    <property type="match status" value="1"/>
</dbReference>
<dbReference type="GO" id="GO:0009807">
    <property type="term" value="P:lignan biosynthetic process"/>
    <property type="evidence" value="ECO:0007669"/>
    <property type="project" value="UniProtKB-ARBA"/>
</dbReference>
<dbReference type="STRING" id="43335.A0A4U5QAE5"/>
<feature type="domain" description="NmrA-like" evidence="1">
    <location>
        <begin position="4"/>
        <end position="59"/>
    </location>
</feature>
<comment type="caution">
    <text evidence="2">The sequence shown here is derived from an EMBL/GenBank/DDBJ whole genome shotgun (WGS) entry which is preliminary data.</text>
</comment>
<dbReference type="InterPro" id="IPR036291">
    <property type="entry name" value="NAD(P)-bd_dom_sf"/>
</dbReference>
<evidence type="ECO:0000259" key="1">
    <source>
        <dbReference type="Pfam" id="PF05368"/>
    </source>
</evidence>